<evidence type="ECO:0000313" key="1">
    <source>
        <dbReference type="EMBL" id="MPM43378.1"/>
    </source>
</evidence>
<accession>A0A644ZSK8</accession>
<protein>
    <submittedName>
        <fullName evidence="1">Uncharacterized protein</fullName>
    </submittedName>
</protein>
<reference evidence="1" key="1">
    <citation type="submission" date="2019-08" db="EMBL/GenBank/DDBJ databases">
        <authorList>
            <person name="Kucharzyk K."/>
            <person name="Murdoch R.W."/>
            <person name="Higgins S."/>
            <person name="Loffler F."/>
        </authorList>
    </citation>
    <scope>NUCLEOTIDE SEQUENCE</scope>
</reference>
<gene>
    <name evidence="1" type="ORF">SDC9_90051</name>
</gene>
<dbReference type="EMBL" id="VSSQ01010080">
    <property type="protein sequence ID" value="MPM43378.1"/>
    <property type="molecule type" value="Genomic_DNA"/>
</dbReference>
<organism evidence="1">
    <name type="scientific">bioreactor metagenome</name>
    <dbReference type="NCBI Taxonomy" id="1076179"/>
    <lineage>
        <taxon>unclassified sequences</taxon>
        <taxon>metagenomes</taxon>
        <taxon>ecological metagenomes</taxon>
    </lineage>
</organism>
<comment type="caution">
    <text evidence="1">The sequence shown here is derived from an EMBL/GenBank/DDBJ whole genome shotgun (WGS) entry which is preliminary data.</text>
</comment>
<name>A0A644ZSK8_9ZZZZ</name>
<dbReference type="AlphaFoldDB" id="A0A644ZSK8"/>
<proteinExistence type="predicted"/>
<sequence>MVGTRDPKGRTAGHAVIAGKNILKRVVQRMPHVEDSGNIRRRHHYRKRLVCTILWSKQTIVQPCLVDAILKLLGIIGLRQLDSLHIVAS</sequence>